<reference evidence="6" key="1">
    <citation type="submission" date="2016-11" db="UniProtKB">
        <authorList>
            <consortium name="WormBaseParasite"/>
        </authorList>
    </citation>
    <scope>IDENTIFICATION</scope>
</reference>
<dbReference type="Proteomes" id="UP000095284">
    <property type="component" value="Unplaced"/>
</dbReference>
<evidence type="ECO:0000313" key="4">
    <source>
        <dbReference type="Proteomes" id="UP000095284"/>
    </source>
</evidence>
<organism evidence="4 6">
    <name type="scientific">Bursaphelenchus xylophilus</name>
    <name type="common">Pinewood nematode worm</name>
    <name type="synonym">Aphelenchoides xylophilus</name>
    <dbReference type="NCBI Taxonomy" id="6326"/>
    <lineage>
        <taxon>Eukaryota</taxon>
        <taxon>Metazoa</taxon>
        <taxon>Ecdysozoa</taxon>
        <taxon>Nematoda</taxon>
        <taxon>Chromadorea</taxon>
        <taxon>Rhabditida</taxon>
        <taxon>Tylenchina</taxon>
        <taxon>Tylenchomorpha</taxon>
        <taxon>Aphelenchoidea</taxon>
        <taxon>Aphelenchoididae</taxon>
        <taxon>Bursaphelenchus</taxon>
    </lineage>
</organism>
<evidence type="ECO:0000313" key="3">
    <source>
        <dbReference type="EMBL" id="CAG9122664.1"/>
    </source>
</evidence>
<evidence type="ECO:0000256" key="1">
    <source>
        <dbReference type="SAM" id="Phobius"/>
    </source>
</evidence>
<dbReference type="EMBL" id="CAJFDI010000005">
    <property type="protein sequence ID" value="CAD5231471.1"/>
    <property type="molecule type" value="Genomic_DNA"/>
</dbReference>
<feature type="transmembrane region" description="Helical" evidence="1">
    <location>
        <begin position="240"/>
        <end position="260"/>
    </location>
</feature>
<dbReference type="AlphaFoldDB" id="A0A1I7RT23"/>
<dbReference type="PANTHER" id="PTHR31176">
    <property type="entry name" value="MFS DOMAIN-CONTAINING PROTEIN-RELATED"/>
    <property type="match status" value="1"/>
</dbReference>
<dbReference type="OrthoDB" id="5853559at2759"/>
<dbReference type="PANTHER" id="PTHR31176:SF1">
    <property type="entry name" value="MFS DOMAIN-CONTAINING PROTEIN-RELATED"/>
    <property type="match status" value="1"/>
</dbReference>
<dbReference type="Proteomes" id="UP000659654">
    <property type="component" value="Unassembled WGS sequence"/>
</dbReference>
<evidence type="ECO:0000313" key="6">
    <source>
        <dbReference type="WBParaSite" id="BXY_0387700.1"/>
    </source>
</evidence>
<proteinExistence type="predicted"/>
<dbReference type="WBParaSite" id="BXY_0387700.1">
    <property type="protein sequence ID" value="BXY_0387700.1"/>
    <property type="gene ID" value="BXY_0387700"/>
</dbReference>
<accession>A0A1I7RT23</accession>
<feature type="transmembrane region" description="Helical" evidence="1">
    <location>
        <begin position="188"/>
        <end position="207"/>
    </location>
</feature>
<name>A0A1I7RT23_BURXY</name>
<feature type="transmembrane region" description="Helical" evidence="1">
    <location>
        <begin position="160"/>
        <end position="176"/>
    </location>
</feature>
<dbReference type="EMBL" id="CAJFCV020000005">
    <property type="protein sequence ID" value="CAG9122664.1"/>
    <property type="molecule type" value="Genomic_DNA"/>
</dbReference>
<reference evidence="3" key="2">
    <citation type="submission" date="2020-08" db="EMBL/GenBank/DDBJ databases">
        <authorList>
            <person name="Kikuchi T."/>
        </authorList>
    </citation>
    <scope>NUCLEOTIDE SEQUENCE</scope>
    <source>
        <strain evidence="2">Ka4C1</strain>
    </source>
</reference>
<feature type="transmembrane region" description="Helical" evidence="1">
    <location>
        <begin position="213"/>
        <end position="233"/>
    </location>
</feature>
<sequence length="270" mass="28594">MAGPIVELGGKYRQELEESFNGLRQRVNVAEVQQRLQQQAAELQPTLNAKKDETVAALSEMGPVSTPGSKVLEVFAWSTVLQFVFGLTSIISTIVLSPILGLFLESGSALLISLVLLPVLIYQHVSASSSEASNRAKLLAFSAVEGLLVGFLLSQKYLPTAGPVMFLTPLTIALVAQFGEGSLGTRQVYLGATLGAGLGLHLVLGLITGLSFGYLLLSILYSAAGFVALQFALKDVSASNVQLILFMGILVSHILIFGLFGGEKGDVQQN</sequence>
<keyword evidence="1" id="KW-1133">Transmembrane helix</keyword>
<keyword evidence="1" id="KW-0812">Transmembrane</keyword>
<dbReference type="InterPro" id="IPR008574">
    <property type="entry name" value="Nematodes_ZYG-11_interact"/>
</dbReference>
<feature type="transmembrane region" description="Helical" evidence="1">
    <location>
        <begin position="74"/>
        <end position="96"/>
    </location>
</feature>
<dbReference type="eggNOG" id="ENOG502SFCY">
    <property type="taxonomic scope" value="Eukaryota"/>
</dbReference>
<dbReference type="Proteomes" id="UP000582659">
    <property type="component" value="Unassembled WGS sequence"/>
</dbReference>
<protein>
    <submittedName>
        <fullName evidence="2">(pine wood nematode) hypothetical protein</fullName>
    </submittedName>
</protein>
<keyword evidence="5" id="KW-1185">Reference proteome</keyword>
<feature type="transmembrane region" description="Helical" evidence="1">
    <location>
        <begin position="102"/>
        <end position="122"/>
    </location>
</feature>
<evidence type="ECO:0000313" key="5">
    <source>
        <dbReference type="Proteomes" id="UP000659654"/>
    </source>
</evidence>
<evidence type="ECO:0000313" key="2">
    <source>
        <dbReference type="EMBL" id="CAD5231471.1"/>
    </source>
</evidence>
<keyword evidence="1" id="KW-0472">Membrane</keyword>
<dbReference type="Pfam" id="PF05884">
    <property type="entry name" value="ZYG-11_interact"/>
    <property type="match status" value="1"/>
</dbReference>
<gene>
    <name evidence="2" type="ORF">BXYJ_LOCUS11567</name>
</gene>